<dbReference type="RefSeq" id="WP_137309901.1">
    <property type="nucleotide sequence ID" value="NZ_SZNQ01000001.1"/>
</dbReference>
<dbReference type="EMBL" id="SZNQ01000001">
    <property type="protein sequence ID" value="TKT04068.1"/>
    <property type="molecule type" value="Genomic_DNA"/>
</dbReference>
<dbReference type="SUPFAM" id="SSF52091">
    <property type="entry name" value="SpoIIaa-like"/>
    <property type="match status" value="1"/>
</dbReference>
<proteinExistence type="predicted"/>
<accession>A0A4U5WP89</accession>
<evidence type="ECO:0000313" key="3">
    <source>
        <dbReference type="Proteomes" id="UP000305929"/>
    </source>
</evidence>
<dbReference type="Pfam" id="PF13466">
    <property type="entry name" value="STAS_2"/>
    <property type="match status" value="1"/>
</dbReference>
<protein>
    <submittedName>
        <fullName evidence="2">STAS domain-containing protein</fullName>
    </submittedName>
</protein>
<dbReference type="AlphaFoldDB" id="A0A4U5WP89"/>
<dbReference type="PROSITE" id="PS50801">
    <property type="entry name" value="STAS"/>
    <property type="match status" value="1"/>
</dbReference>
<name>A0A4U5WP89_STRLS</name>
<sequence length="128" mass="12985">MTSIRATTFYGSGSRATVFLVGEIDADTAPAVGAAVENCLRRVTAVVDIELTGVSFCDASGLNVFLAAALDAAAGGRRIRLRHATPAVRRLFDLTGTASLLDAARNGASVPPSSSARRYIAGATGGSG</sequence>
<dbReference type="PANTHER" id="PTHR33495:SF2">
    <property type="entry name" value="ANTI-SIGMA FACTOR ANTAGONIST TM_1081-RELATED"/>
    <property type="match status" value="1"/>
</dbReference>
<dbReference type="OrthoDB" id="5188325at2"/>
<keyword evidence="3" id="KW-1185">Reference proteome</keyword>
<dbReference type="InterPro" id="IPR036513">
    <property type="entry name" value="STAS_dom_sf"/>
</dbReference>
<reference evidence="2 3" key="1">
    <citation type="submission" date="2019-04" db="EMBL/GenBank/DDBJ databases">
        <title>Streptomyces lasaliensis sp. nov., an Actinomycete isolated from soil which produces the polyether antibiotic lasalocid.</title>
        <authorList>
            <person name="Erwin G."/>
            <person name="Haber C."/>
        </authorList>
    </citation>
    <scope>NUCLEOTIDE SEQUENCE [LARGE SCALE GENOMIC DNA]</scope>
    <source>
        <strain evidence="2 3">X-537</strain>
    </source>
</reference>
<evidence type="ECO:0000313" key="2">
    <source>
        <dbReference type="EMBL" id="TKT04068.1"/>
    </source>
</evidence>
<gene>
    <name evidence="2" type="ORF">E4U91_31180</name>
</gene>
<dbReference type="PANTHER" id="PTHR33495">
    <property type="entry name" value="ANTI-SIGMA FACTOR ANTAGONIST TM_1081-RELATED-RELATED"/>
    <property type="match status" value="1"/>
</dbReference>
<dbReference type="GO" id="GO:0043856">
    <property type="term" value="F:anti-sigma factor antagonist activity"/>
    <property type="evidence" value="ECO:0007669"/>
    <property type="project" value="TreeGrafter"/>
</dbReference>
<feature type="domain" description="STAS" evidence="1">
    <location>
        <begin position="20"/>
        <end position="96"/>
    </location>
</feature>
<organism evidence="2 3">
    <name type="scientific">Streptomyces lasalocidi</name>
    <name type="common">Streptomyces lasaliensis</name>
    <dbReference type="NCBI Taxonomy" id="324833"/>
    <lineage>
        <taxon>Bacteria</taxon>
        <taxon>Bacillati</taxon>
        <taxon>Actinomycetota</taxon>
        <taxon>Actinomycetes</taxon>
        <taxon>Kitasatosporales</taxon>
        <taxon>Streptomycetaceae</taxon>
        <taxon>Streptomyces</taxon>
    </lineage>
</organism>
<comment type="caution">
    <text evidence="2">The sequence shown here is derived from an EMBL/GenBank/DDBJ whole genome shotgun (WGS) entry which is preliminary data.</text>
</comment>
<dbReference type="CDD" id="cd07043">
    <property type="entry name" value="STAS_anti-anti-sigma_factors"/>
    <property type="match status" value="1"/>
</dbReference>
<dbReference type="InterPro" id="IPR058548">
    <property type="entry name" value="MlaB-like_STAS"/>
</dbReference>
<evidence type="ECO:0000259" key="1">
    <source>
        <dbReference type="PROSITE" id="PS50801"/>
    </source>
</evidence>
<dbReference type="Gene3D" id="3.30.750.24">
    <property type="entry name" value="STAS domain"/>
    <property type="match status" value="1"/>
</dbReference>
<dbReference type="InterPro" id="IPR002645">
    <property type="entry name" value="STAS_dom"/>
</dbReference>
<dbReference type="Proteomes" id="UP000305929">
    <property type="component" value="Unassembled WGS sequence"/>
</dbReference>